<proteinExistence type="predicted"/>
<keyword evidence="1" id="KW-0812">Transmembrane</keyword>
<evidence type="ECO:0000313" key="2">
    <source>
        <dbReference type="EMBL" id="MBO0450623.1"/>
    </source>
</evidence>
<dbReference type="Proteomes" id="UP000664256">
    <property type="component" value="Unassembled WGS sequence"/>
</dbReference>
<feature type="transmembrane region" description="Helical" evidence="1">
    <location>
        <begin position="85"/>
        <end position="103"/>
    </location>
</feature>
<name>A0ABS3HBS6_9ENTE</name>
<feature type="transmembrane region" description="Helical" evidence="1">
    <location>
        <begin position="7"/>
        <end position="32"/>
    </location>
</feature>
<organism evidence="2 3">
    <name type="scientific">Candidatus Enterococcus myersii</name>
    <dbReference type="NCBI Taxonomy" id="2815322"/>
    <lineage>
        <taxon>Bacteria</taxon>
        <taxon>Bacillati</taxon>
        <taxon>Bacillota</taxon>
        <taxon>Bacilli</taxon>
        <taxon>Lactobacillales</taxon>
        <taxon>Enterococcaceae</taxon>
        <taxon>Enterococcus</taxon>
    </lineage>
</organism>
<sequence length="197" mass="22326">MSNLKLLKYLTVVCGFIATILFVSTFCIDYVVDTLAIKLSLNALGESSNLGSFFNHLLILFTVIFSGLLYYYCRKTEKTEFKEATIFYFIAFSILFLRTFLPTGNIHSFFYLLATGIQILTTLMALFFFLIAFLNRKYPFSFAVLMAIDILIYLVSVLYSVLLADFSLPNLGSLIAATINITFFSIFFMSAPIKIHA</sequence>
<feature type="transmembrane region" description="Helical" evidence="1">
    <location>
        <begin position="52"/>
        <end position="73"/>
    </location>
</feature>
<gene>
    <name evidence="2" type="ORF">JZO76_14010</name>
</gene>
<keyword evidence="1" id="KW-1133">Transmembrane helix</keyword>
<dbReference type="EMBL" id="JAFLVT010000026">
    <property type="protein sequence ID" value="MBO0450623.1"/>
    <property type="molecule type" value="Genomic_DNA"/>
</dbReference>
<comment type="caution">
    <text evidence="2">The sequence shown here is derived from an EMBL/GenBank/DDBJ whole genome shotgun (WGS) entry which is preliminary data.</text>
</comment>
<keyword evidence="3" id="KW-1185">Reference proteome</keyword>
<evidence type="ECO:0000256" key="1">
    <source>
        <dbReference type="SAM" id="Phobius"/>
    </source>
</evidence>
<evidence type="ECO:0008006" key="4">
    <source>
        <dbReference type="Google" id="ProtNLM"/>
    </source>
</evidence>
<protein>
    <recommendedName>
        <fullName evidence="4">DUF998 domain-containing protein</fullName>
    </recommendedName>
</protein>
<dbReference type="RefSeq" id="WP_206905889.1">
    <property type="nucleotide sequence ID" value="NZ_JAFLVT010000026.1"/>
</dbReference>
<evidence type="ECO:0000313" key="3">
    <source>
        <dbReference type="Proteomes" id="UP000664256"/>
    </source>
</evidence>
<reference evidence="2 3" key="1">
    <citation type="submission" date="2021-03" db="EMBL/GenBank/DDBJ databases">
        <title>Enterococcal diversity collection.</title>
        <authorList>
            <person name="Gilmore M.S."/>
            <person name="Schwartzman J."/>
            <person name="Van Tyne D."/>
            <person name="Martin M."/>
            <person name="Earl A.M."/>
            <person name="Manson A.L."/>
            <person name="Straub T."/>
            <person name="Salamzade R."/>
            <person name="Saavedra J."/>
            <person name="Lebreton F."/>
            <person name="Prichula J."/>
            <person name="Schaufler K."/>
            <person name="Gaca A."/>
            <person name="Sgardioli B."/>
            <person name="Wagenaar J."/>
            <person name="Strong T."/>
        </authorList>
    </citation>
    <scope>NUCLEOTIDE SEQUENCE [LARGE SCALE GENOMIC DNA]</scope>
    <source>
        <strain evidence="2 3">MJM12</strain>
    </source>
</reference>
<accession>A0ABS3HBS6</accession>
<feature type="transmembrane region" description="Helical" evidence="1">
    <location>
        <begin position="109"/>
        <end position="133"/>
    </location>
</feature>
<keyword evidence="1" id="KW-0472">Membrane</keyword>
<feature type="transmembrane region" description="Helical" evidence="1">
    <location>
        <begin position="174"/>
        <end position="193"/>
    </location>
</feature>
<feature type="transmembrane region" description="Helical" evidence="1">
    <location>
        <begin position="140"/>
        <end position="162"/>
    </location>
</feature>